<sequence>MKRKELYNDSTGKSVGELGEFAFEVDGVNFYVGDIVTFDTQKPFDGHTHYAGVITTHKGKEPYGICNGYIDSVYNVNIKRVVPYNLVTREILDFCKNTHILIRDIPVKEMTLAEIEKELGYKIEIVEELDEDLEDFEF</sequence>
<dbReference type="EMBL" id="KT070867">
    <property type="protein sequence ID" value="AKQ08407.1"/>
    <property type="molecule type" value="Genomic_DNA"/>
</dbReference>
<name>A0A218KBZ2_9CAUD</name>
<protein>
    <submittedName>
        <fullName evidence="1">Uncharacterized protein</fullName>
    </submittedName>
</protein>
<evidence type="ECO:0000313" key="1">
    <source>
        <dbReference type="EMBL" id="AKQ08407.1"/>
    </source>
</evidence>
<keyword evidence="2" id="KW-1185">Reference proteome</keyword>
<dbReference type="Proteomes" id="UP000223102">
    <property type="component" value="Segment"/>
</dbReference>
<reference evidence="1 2" key="1">
    <citation type="submission" date="2015-06" db="EMBL/GenBank/DDBJ databases">
        <title>Complete genome sequence of Bacillus cereus phage PBC2.</title>
        <authorList>
            <person name="Kong M."/>
            <person name="Ryu S."/>
        </authorList>
    </citation>
    <scope>NUCLEOTIDE SEQUENCE [LARGE SCALE GENOMIC DNA]</scope>
</reference>
<proteinExistence type="predicted"/>
<evidence type="ECO:0000313" key="2">
    <source>
        <dbReference type="Proteomes" id="UP000223102"/>
    </source>
</evidence>
<organism evidence="1 2">
    <name type="scientific">Bacillus phage PBC2</name>
    <dbReference type="NCBI Taxonomy" id="1675029"/>
    <lineage>
        <taxon>Viruses</taxon>
        <taxon>Duplodnaviria</taxon>
        <taxon>Heunggongvirae</taxon>
        <taxon>Uroviricota</taxon>
        <taxon>Caudoviricetes</taxon>
        <taxon>Andregratiavirinae</taxon>
        <taxon>Haetaevirus</taxon>
        <taxon>Haetaevirus PBC2</taxon>
    </lineage>
</organism>
<gene>
    <name evidence="1" type="ORF">PBC2_092</name>
</gene>
<accession>A0A218KBZ2</accession>